<protein>
    <submittedName>
        <fullName evidence="1">Uncharacterized protein</fullName>
    </submittedName>
</protein>
<keyword evidence="2" id="KW-1185">Reference proteome</keyword>
<comment type="caution">
    <text evidence="1">The sequence shown here is derived from an EMBL/GenBank/DDBJ whole genome shotgun (WGS) entry which is preliminary data.</text>
</comment>
<accession>A0ABT0P5N5</accession>
<evidence type="ECO:0000313" key="1">
    <source>
        <dbReference type="EMBL" id="MCL3999049.1"/>
    </source>
</evidence>
<dbReference type="EMBL" id="JAMCCK010000121">
    <property type="protein sequence ID" value="MCL3999049.1"/>
    <property type="molecule type" value="Genomic_DNA"/>
</dbReference>
<dbReference type="Proteomes" id="UP001202052">
    <property type="component" value="Unassembled WGS sequence"/>
</dbReference>
<reference evidence="1 2" key="1">
    <citation type="submission" date="2022-05" db="EMBL/GenBank/DDBJ databases">
        <title>Genome Resource of Streptomyces lavenduligriseus GA1-1, a Strain with Broad-Spectrum Antifungal Activity against Phytopathogenic Fungi.</title>
        <authorList>
            <person name="Qi D."/>
        </authorList>
    </citation>
    <scope>NUCLEOTIDE SEQUENCE [LARGE SCALE GENOMIC DNA]</scope>
    <source>
        <strain evidence="1 2">GA1-1</strain>
    </source>
</reference>
<gene>
    <name evidence="1" type="ORF">M4438_37125</name>
</gene>
<name>A0ABT0P5N5_9ACTN</name>
<evidence type="ECO:0000313" key="2">
    <source>
        <dbReference type="Proteomes" id="UP001202052"/>
    </source>
</evidence>
<organism evidence="1 2">
    <name type="scientific">Streptomyces lavenduligriseus</name>
    <dbReference type="NCBI Taxonomy" id="67315"/>
    <lineage>
        <taxon>Bacteria</taxon>
        <taxon>Bacillati</taxon>
        <taxon>Actinomycetota</taxon>
        <taxon>Actinomycetes</taxon>
        <taxon>Kitasatosporales</taxon>
        <taxon>Streptomycetaceae</taxon>
        <taxon>Streptomyces</taxon>
    </lineage>
</organism>
<sequence length="141" mass="15546">MTDSEPDVVGEDDAQPELCDRCGAVIDDGSELYAVVRDSSVVHAHDPKLDGGRMIVACSREHLRDLQEQYRQRPFVDAELWAGKIYRAMDEHPAGMSEEELVEATGLTPAQIELGVLWQNLGALRWHQRSGQGGDAGTTDE</sequence>
<proteinExistence type="predicted"/>
<dbReference type="RefSeq" id="WP_249493580.1">
    <property type="nucleotide sequence ID" value="NZ_JAMCCK010000121.1"/>
</dbReference>